<dbReference type="InterPro" id="IPR001948">
    <property type="entry name" value="Peptidase_M18"/>
</dbReference>
<evidence type="ECO:0000256" key="8">
    <source>
        <dbReference type="ARBA" id="ARBA00023049"/>
    </source>
</evidence>
<keyword evidence="8 9" id="KW-0482">Metalloprotease</keyword>
<protein>
    <recommendedName>
        <fullName evidence="10">M18 family aminopeptidase</fullName>
        <ecNumber evidence="10">3.4.11.-</ecNumber>
    </recommendedName>
</protein>
<dbReference type="RefSeq" id="WP_014261861.1">
    <property type="nucleotide sequence ID" value="NC_016630.1"/>
</dbReference>
<dbReference type="STRING" id="546269.HMPREF0389_00449"/>
<evidence type="ECO:0000256" key="3">
    <source>
        <dbReference type="ARBA" id="ARBA00022438"/>
    </source>
</evidence>
<dbReference type="PRINTS" id="PR00932">
    <property type="entry name" value="AMINO1PTASE"/>
</dbReference>
<evidence type="ECO:0000256" key="6">
    <source>
        <dbReference type="ARBA" id="ARBA00022801"/>
    </source>
</evidence>
<dbReference type="Proteomes" id="UP000007468">
    <property type="component" value="Chromosome"/>
</dbReference>
<keyword evidence="6 9" id="KW-0378">Hydrolase</keyword>
<keyword evidence="3 9" id="KW-0031">Aminopeptidase</keyword>
<dbReference type="GO" id="GO:0006508">
    <property type="term" value="P:proteolysis"/>
    <property type="evidence" value="ECO:0007669"/>
    <property type="project" value="UniProtKB-KW"/>
</dbReference>
<dbReference type="PANTHER" id="PTHR28570:SF2">
    <property type="entry name" value="M18 FAMILY AMINOPEPTIDASE 1-RELATED"/>
    <property type="match status" value="1"/>
</dbReference>
<name>D6GS92_FILAD</name>
<evidence type="ECO:0000256" key="9">
    <source>
        <dbReference type="RuleBase" id="RU004386"/>
    </source>
</evidence>
<dbReference type="GO" id="GO:0005737">
    <property type="term" value="C:cytoplasm"/>
    <property type="evidence" value="ECO:0007669"/>
    <property type="project" value="UniProtKB-ARBA"/>
</dbReference>
<organism evidence="11 12">
    <name type="scientific">Filifactor alocis (strain ATCC 35896 / CCUG 47790 / D40 B5)</name>
    <name type="common">Fusobacterium alocis</name>
    <dbReference type="NCBI Taxonomy" id="546269"/>
    <lineage>
        <taxon>Bacteria</taxon>
        <taxon>Bacillati</taxon>
        <taxon>Bacillota</taxon>
        <taxon>Clostridia</taxon>
        <taxon>Peptostreptococcales</taxon>
        <taxon>Filifactoraceae</taxon>
        <taxon>Filifactor</taxon>
    </lineage>
</organism>
<dbReference type="eggNOG" id="COG1362">
    <property type="taxonomic scope" value="Bacteria"/>
</dbReference>
<evidence type="ECO:0000256" key="4">
    <source>
        <dbReference type="ARBA" id="ARBA00022670"/>
    </source>
</evidence>
<evidence type="ECO:0000313" key="12">
    <source>
        <dbReference type="Proteomes" id="UP000007468"/>
    </source>
</evidence>
<evidence type="ECO:0000256" key="2">
    <source>
        <dbReference type="ARBA" id="ARBA00008290"/>
    </source>
</evidence>
<dbReference type="Pfam" id="PF02127">
    <property type="entry name" value="Peptidase_M18"/>
    <property type="match status" value="1"/>
</dbReference>
<dbReference type="KEGG" id="faa:HMPREF0389_00449"/>
<dbReference type="SUPFAM" id="SSF53187">
    <property type="entry name" value="Zn-dependent exopeptidases"/>
    <property type="match status" value="1"/>
</dbReference>
<dbReference type="GO" id="GO:0008270">
    <property type="term" value="F:zinc ion binding"/>
    <property type="evidence" value="ECO:0007669"/>
    <property type="project" value="InterPro"/>
</dbReference>
<keyword evidence="4 9" id="KW-0645">Protease</keyword>
<dbReference type="Gene3D" id="2.30.250.10">
    <property type="entry name" value="Aminopeptidase i, Domain 2"/>
    <property type="match status" value="1"/>
</dbReference>
<accession>D6GS92</accession>
<reference evidence="12" key="1">
    <citation type="submission" date="2010-12" db="EMBL/GenBank/DDBJ databases">
        <title>The genome sequence of Filifactor alocis strain ATCC 35896.</title>
        <authorList>
            <consortium name="The Broad Institute Genome Sequencing Platform"/>
            <person name="Ward D."/>
            <person name="Earl A."/>
            <person name="Feldgarden M."/>
            <person name="Young S.K."/>
            <person name="Gargeya S."/>
            <person name="Zeng Q."/>
            <person name="Alvarado L."/>
            <person name="Berlin A."/>
            <person name="Bochicchio J."/>
            <person name="Chapman S.B."/>
            <person name="Chen Z."/>
            <person name="Freedman E."/>
            <person name="Gellesch M."/>
            <person name="Goldberg J."/>
            <person name="Griggs A."/>
            <person name="Gujja S."/>
            <person name="Heilman E."/>
            <person name="Heiman D."/>
            <person name="Howarth C."/>
            <person name="Mehta T."/>
            <person name="Neiman D."/>
            <person name="Pearson M."/>
            <person name="Roberts A."/>
            <person name="Saif S."/>
            <person name="Shea T."/>
            <person name="Shenoy N."/>
            <person name="Sisk P."/>
            <person name="Stolte C."/>
            <person name="Sykes S."/>
            <person name="White J."/>
            <person name="Yandava C."/>
            <person name="Izard J."/>
            <person name="Blanton J.M."/>
            <person name="Baranova O.V."/>
            <person name="Tanner A.C."/>
            <person name="Dewhirst F.E."/>
            <person name="Haas B."/>
            <person name="Nusbaum C."/>
            <person name="Birren B."/>
        </authorList>
    </citation>
    <scope>NUCLEOTIDE SEQUENCE [LARGE SCALE GENOMIC DNA]</scope>
    <source>
        <strain evidence="12">ATCC 35896 / D40 B5</strain>
    </source>
</reference>
<proteinExistence type="inferred from homology"/>
<keyword evidence="7 9" id="KW-0862">Zinc</keyword>
<keyword evidence="12" id="KW-1185">Reference proteome</keyword>
<dbReference type="EC" id="3.4.11.-" evidence="10"/>
<evidence type="ECO:0000256" key="7">
    <source>
        <dbReference type="ARBA" id="ARBA00022833"/>
    </source>
</evidence>
<sequence length="455" mass="50416">MEHELKWNQLKKQELKKVEEYAKGYMNFLDSSKTERECAKEIIRLAELNGFKDIEYYQKKGKITAGSKVMINHKNKSVLLFVMGTESLEKGFHLVGSHIDSPRVDLKANPLYEDGNLALLKTHYYGGIKKYQWGCIPLAMYGVLFTKNGKIEISIGDKEEDPVFCINDLLIHLSAKQMEKKASVVLEGEQLNVVFGHIPVKSEEKDTIKKNVLNILLKEYGIEEQDFLSAEIEMVPAGKSRFVGLDKGLVGGYGQDDRVCAYASLKGILEITSPKYTACCLFADKEEIGSTGNTGMNSKLLENVISELVDLEGEYSGLKVRRALKNAKMLSADVNAAYDPTFSDVMDKQNCAFVGEGVCVTKYTGARGKGGCSDANAEFLHEVITQFNKAKVVWQTGELGKVDAGGGGTIACFLAEYGAEVLDCGTAVLNMHSPFELSSKFDIYMTFLAYRMFLS</sequence>
<dbReference type="OrthoDB" id="89722at2"/>
<comment type="similarity">
    <text evidence="2 9">Belongs to the peptidase M18 family.</text>
</comment>
<dbReference type="InterPro" id="IPR023358">
    <property type="entry name" value="Peptidase_M18_dom2"/>
</dbReference>
<keyword evidence="5 9" id="KW-0479">Metal-binding</keyword>
<gene>
    <name evidence="11" type="ordered locus">HMPREF0389_00449</name>
</gene>
<evidence type="ECO:0000256" key="10">
    <source>
        <dbReference type="RuleBase" id="RU004387"/>
    </source>
</evidence>
<dbReference type="AlphaFoldDB" id="D6GS92"/>
<dbReference type="PANTHER" id="PTHR28570">
    <property type="entry name" value="ASPARTYL AMINOPEPTIDASE"/>
    <property type="match status" value="1"/>
</dbReference>
<dbReference type="SUPFAM" id="SSF101821">
    <property type="entry name" value="Aminopeptidase/glucanase lid domain"/>
    <property type="match status" value="1"/>
</dbReference>
<dbReference type="EMBL" id="CP002390">
    <property type="protein sequence ID" value="EFE28533.1"/>
    <property type="molecule type" value="Genomic_DNA"/>
</dbReference>
<evidence type="ECO:0000256" key="1">
    <source>
        <dbReference type="ARBA" id="ARBA00001947"/>
    </source>
</evidence>
<dbReference type="GO" id="GO:0008237">
    <property type="term" value="F:metallopeptidase activity"/>
    <property type="evidence" value="ECO:0007669"/>
    <property type="project" value="UniProtKB-KW"/>
</dbReference>
<evidence type="ECO:0000256" key="5">
    <source>
        <dbReference type="ARBA" id="ARBA00022723"/>
    </source>
</evidence>
<dbReference type="GO" id="GO:0004177">
    <property type="term" value="F:aminopeptidase activity"/>
    <property type="evidence" value="ECO:0007669"/>
    <property type="project" value="UniProtKB-KW"/>
</dbReference>
<dbReference type="Gene3D" id="3.40.630.10">
    <property type="entry name" value="Zn peptidases"/>
    <property type="match status" value="1"/>
</dbReference>
<evidence type="ECO:0000313" key="11">
    <source>
        <dbReference type="EMBL" id="EFE28533.1"/>
    </source>
</evidence>
<dbReference type="NCBIfam" id="NF002600">
    <property type="entry name" value="PRK02256.1"/>
    <property type="match status" value="1"/>
</dbReference>
<comment type="cofactor">
    <cofactor evidence="1 10">
        <name>Zn(2+)</name>
        <dbReference type="ChEBI" id="CHEBI:29105"/>
    </cofactor>
</comment>